<dbReference type="Pfam" id="PF21084">
    <property type="entry name" value="WHD_DUF4423_like"/>
    <property type="match status" value="1"/>
</dbReference>
<dbReference type="RefSeq" id="WP_190478717.1">
    <property type="nucleotide sequence ID" value="NZ_JACJSG010000057.1"/>
</dbReference>
<dbReference type="SUPFAM" id="SSF69572">
    <property type="entry name" value="Activating enzymes of the ubiquitin-like proteins"/>
    <property type="match status" value="1"/>
</dbReference>
<dbReference type="Proteomes" id="UP000661112">
    <property type="component" value="Unassembled WGS sequence"/>
</dbReference>
<protein>
    <submittedName>
        <fullName evidence="2">TOMM leader peptide-binding protein</fullName>
    </submittedName>
</protein>
<sequence>MKSAKIPQIQPHYRVEVVEPKHVYLLDEQSAHALTGRLYCQILPLLDGKHHLDDIYRKLNGLVEREHIDYVLDRLYEKGYLTEATVDLSQEVAAFWSALGVVPSIVIRALEKAVTLMAVGEGIGEKTTASLAIVMKDMGLNVQSPNENDQSTTSSTFQVVLTDDYLQPQLAEINRQALEIEQPWLLVKPVGNMFWVGPIFIPGETGCWDCLAQRLRGNREIETSILRQKQKQNLPDDSYCLENRGDVIGCLPTARATLPSSLQMGLQFAVTEIAKWLVKQQIKTASAEGTPQNPVSFSTLEAKIVTFNFVTQELQTHILSHRPQCPTCGNPQLLRERGFQPITLQPQNKHFIWDGGHRTYTPEQTLQSHQHLISPLTGIVTELVRISDPSNPLVHTYRAGHSFGSATSLRGLRHSLRHKSSGKGKTDSQSRTSGFCEAVERYSGIYQGDEPRILSTLAELGDRAIHPDNCLLFSDYQYANRENLNAISTVVHDWIPQRFDASQIIDWTPVWSLTEQTHKYLPTAFCYYDYPSSKDHHFCRADSNGNAAGNTLEEAILQGFMELVERDSVALWWYNRLKRPSVDLASFDEPYFVELQNFYQKNHRELWVLDLTADLEIPTFAGISRRTNGDSERIIAGFGTHFDPTIAILRAVTEVNQIGLELDKIPLSELQGDFKNWMLSATLENKPYLAPDQTTPLKVAGDYSQRWSDDIYTDVMTCVEIAQQAGLETLVLDQTRPDVGLNVVKVIVPGMRHFWSRFGVGRLYDIPVKLGWRNSPLSEGEMNSTPMPF</sequence>
<accession>A0ABR8DEY3</accession>
<dbReference type="Gene3D" id="3.90.930.60">
    <property type="match status" value="1"/>
</dbReference>
<dbReference type="PANTHER" id="PTHR37809:SF1">
    <property type="entry name" value="RIBOSOMAL PROTEIN S12 METHYLTHIOTRANSFERASE ACCESSORY FACTOR YCAO"/>
    <property type="match status" value="1"/>
</dbReference>
<gene>
    <name evidence="2" type="ORF">H6G83_29440</name>
</gene>
<proteinExistence type="predicted"/>
<dbReference type="Gene3D" id="3.40.50.720">
    <property type="entry name" value="NAD(P)-binding Rossmann-like Domain"/>
    <property type="match status" value="1"/>
</dbReference>
<dbReference type="PANTHER" id="PTHR37809">
    <property type="entry name" value="RIBOSOMAL PROTEIN S12 METHYLTHIOTRANSFERASE ACCESSORY FACTOR YCAO"/>
    <property type="match status" value="1"/>
</dbReference>
<dbReference type="InterPro" id="IPR003776">
    <property type="entry name" value="YcaO-like_dom"/>
</dbReference>
<dbReference type="NCBIfam" id="TIGR00702">
    <property type="entry name" value="YcaO-type kinase domain"/>
    <property type="match status" value="1"/>
</dbReference>
<dbReference type="Pfam" id="PF02624">
    <property type="entry name" value="YcaO"/>
    <property type="match status" value="1"/>
</dbReference>
<dbReference type="NCBIfam" id="TIGR03604">
    <property type="entry name" value="TOMM_cyclo_SagD"/>
    <property type="match status" value="1"/>
</dbReference>
<comment type="caution">
    <text evidence="2">The sequence shown here is derived from an EMBL/GenBank/DDBJ whole genome shotgun (WGS) entry which is preliminary data.</text>
</comment>
<organism evidence="2 3">
    <name type="scientific">Anabaena azotica FACHB-119</name>
    <dbReference type="NCBI Taxonomy" id="947527"/>
    <lineage>
        <taxon>Bacteria</taxon>
        <taxon>Bacillati</taxon>
        <taxon>Cyanobacteriota</taxon>
        <taxon>Cyanophyceae</taxon>
        <taxon>Nostocales</taxon>
        <taxon>Nostocaceae</taxon>
        <taxon>Anabaena</taxon>
        <taxon>Anabaena azotica</taxon>
    </lineage>
</organism>
<dbReference type="InterPro" id="IPR049274">
    <property type="entry name" value="LynD/TruD_wHTH-like"/>
</dbReference>
<dbReference type="InterPro" id="IPR027624">
    <property type="entry name" value="TOMM_cyclo_SagD"/>
</dbReference>
<feature type="domain" description="YcaO" evidence="1">
    <location>
        <begin position="422"/>
        <end position="789"/>
    </location>
</feature>
<evidence type="ECO:0000313" key="3">
    <source>
        <dbReference type="Proteomes" id="UP000661112"/>
    </source>
</evidence>
<dbReference type="EMBL" id="JACJSG010000057">
    <property type="protein sequence ID" value="MBD2504681.1"/>
    <property type="molecule type" value="Genomic_DNA"/>
</dbReference>
<dbReference type="NCBIfam" id="TIGR03882">
    <property type="entry name" value="cyclo_dehyd_2"/>
    <property type="match status" value="1"/>
</dbReference>
<dbReference type="Gene3D" id="3.30.160.660">
    <property type="match status" value="1"/>
</dbReference>
<dbReference type="Gene3D" id="3.30.1330.230">
    <property type="match status" value="2"/>
</dbReference>
<evidence type="ECO:0000259" key="1">
    <source>
        <dbReference type="PROSITE" id="PS51664"/>
    </source>
</evidence>
<evidence type="ECO:0000313" key="2">
    <source>
        <dbReference type="EMBL" id="MBD2504681.1"/>
    </source>
</evidence>
<keyword evidence="3" id="KW-1185">Reference proteome</keyword>
<name>A0ABR8DEY3_9NOST</name>
<reference evidence="2 3" key="1">
    <citation type="journal article" date="2020" name="ISME J.">
        <title>Comparative genomics reveals insights into cyanobacterial evolution and habitat adaptation.</title>
        <authorList>
            <person name="Chen M.Y."/>
            <person name="Teng W.K."/>
            <person name="Zhao L."/>
            <person name="Hu C.X."/>
            <person name="Zhou Y.K."/>
            <person name="Han B.P."/>
            <person name="Song L.R."/>
            <person name="Shu W.S."/>
        </authorList>
    </citation>
    <scope>NUCLEOTIDE SEQUENCE [LARGE SCALE GENOMIC DNA]</scope>
    <source>
        <strain evidence="2 3">FACHB-119</strain>
    </source>
</reference>
<dbReference type="Gene3D" id="3.30.40.250">
    <property type="match status" value="1"/>
</dbReference>
<dbReference type="InterPro" id="IPR022291">
    <property type="entry name" value="Bacteriocin_synth_cyclodeHase"/>
</dbReference>
<dbReference type="InterPro" id="IPR035985">
    <property type="entry name" value="Ubiquitin-activating_enz"/>
</dbReference>
<dbReference type="PROSITE" id="PS51664">
    <property type="entry name" value="YCAO"/>
    <property type="match status" value="1"/>
</dbReference>